<sequence length="570" mass="63920">MSAASYAADYSALLKEADRFKSRDPKLFATKLETLRTDLAHFDAYEKDYFTYLDGYRIGFAGEPKIALQYYLRVIANTANIELKIKVLAAAINIQAIVRNYLAGYAQALTLLELLPQGNLNNRIEAYAILAIFYNQIDEFSLGLDASNKVLGLTDDARTLCFAQTTKLEANFNLGNIEQFDQVNAAIEICERANEYAPASMNIVTKAKLLKQKGQVEAALEYLLSREQAVKKSRYPVAISSYEAELAELYWLTGDAVKAYQHANLSIQQSSGAGLYKSRIQAYETLFRYAESVGDESSALDTLKKLTETEKAFLDEAKVKQLAIQQAKIDAIEKANQIKLLDKENSLLKTEAVLARTEIENNRLVIVTLFLLSSLVVIWLLVNRKMQRQLKQQAQTDELTGVPNRHHFSQLAASSLAYHKKTQQVLTLVVFDLDYFKHINDSYGHLIGDWALKAVIEAIQEVLREQDVIGRLGGEEFGILLPGCTLSKARSITEKCREAIEAIDTSQSGEQFKITASFGIADTQVCGYTFETLYANADLALYKSKKEGRNRVFVFDSSEQNMRELVEQAN</sequence>
<dbReference type="InterPro" id="IPR000160">
    <property type="entry name" value="GGDEF_dom"/>
</dbReference>
<keyword evidence="6" id="KW-1185">Reference proteome</keyword>
<dbReference type="InterPro" id="IPR029787">
    <property type="entry name" value="Nucleotide_cyclase"/>
</dbReference>
<keyword evidence="3" id="KW-1133">Transmembrane helix</keyword>
<evidence type="ECO:0000313" key="5">
    <source>
        <dbReference type="EMBL" id="NMH59441.1"/>
    </source>
</evidence>
<dbReference type="SMART" id="SM00267">
    <property type="entry name" value="GGDEF"/>
    <property type="match status" value="1"/>
</dbReference>
<gene>
    <name evidence="5" type="ORF">HCJ96_05355</name>
</gene>
<evidence type="ECO:0000259" key="4">
    <source>
        <dbReference type="PROSITE" id="PS50887"/>
    </source>
</evidence>
<comment type="catalytic activity">
    <reaction evidence="2">
        <text>2 GTP = 3',3'-c-di-GMP + 2 diphosphate</text>
        <dbReference type="Rhea" id="RHEA:24898"/>
        <dbReference type="ChEBI" id="CHEBI:33019"/>
        <dbReference type="ChEBI" id="CHEBI:37565"/>
        <dbReference type="ChEBI" id="CHEBI:58805"/>
        <dbReference type="EC" id="2.7.7.65"/>
    </reaction>
</comment>
<evidence type="ECO:0000256" key="3">
    <source>
        <dbReference type="SAM" id="Phobius"/>
    </source>
</evidence>
<comment type="caution">
    <text evidence="5">The sequence shown here is derived from an EMBL/GenBank/DDBJ whole genome shotgun (WGS) entry which is preliminary data.</text>
</comment>
<dbReference type="InterPro" id="IPR043128">
    <property type="entry name" value="Rev_trsase/Diguanyl_cyclase"/>
</dbReference>
<dbReference type="NCBIfam" id="TIGR00254">
    <property type="entry name" value="GGDEF"/>
    <property type="match status" value="1"/>
</dbReference>
<dbReference type="EMBL" id="JAATNW010000003">
    <property type="protein sequence ID" value="NMH59441.1"/>
    <property type="molecule type" value="Genomic_DNA"/>
</dbReference>
<dbReference type="Proteomes" id="UP000709336">
    <property type="component" value="Unassembled WGS sequence"/>
</dbReference>
<dbReference type="RefSeq" id="WP_169210017.1">
    <property type="nucleotide sequence ID" value="NZ_JAATNW010000003.1"/>
</dbReference>
<keyword evidence="3" id="KW-0812">Transmembrane</keyword>
<evidence type="ECO:0000256" key="2">
    <source>
        <dbReference type="ARBA" id="ARBA00034247"/>
    </source>
</evidence>
<accession>A0ABX1R0L8</accession>
<organism evidence="5 6">
    <name type="scientific">Alteromonas ponticola</name>
    <dbReference type="NCBI Taxonomy" id="2720613"/>
    <lineage>
        <taxon>Bacteria</taxon>
        <taxon>Pseudomonadati</taxon>
        <taxon>Pseudomonadota</taxon>
        <taxon>Gammaproteobacteria</taxon>
        <taxon>Alteromonadales</taxon>
        <taxon>Alteromonadaceae</taxon>
        <taxon>Alteromonas/Salinimonas group</taxon>
        <taxon>Alteromonas</taxon>
    </lineage>
</organism>
<keyword evidence="3" id="KW-0472">Membrane</keyword>
<proteinExistence type="predicted"/>
<dbReference type="SUPFAM" id="SSF55073">
    <property type="entry name" value="Nucleotide cyclase"/>
    <property type="match status" value="1"/>
</dbReference>
<dbReference type="InterPro" id="IPR011990">
    <property type="entry name" value="TPR-like_helical_dom_sf"/>
</dbReference>
<dbReference type="Pfam" id="PF00990">
    <property type="entry name" value="GGDEF"/>
    <property type="match status" value="1"/>
</dbReference>
<dbReference type="PROSITE" id="PS50887">
    <property type="entry name" value="GGDEF"/>
    <property type="match status" value="1"/>
</dbReference>
<dbReference type="Gene3D" id="3.30.70.270">
    <property type="match status" value="1"/>
</dbReference>
<feature type="transmembrane region" description="Helical" evidence="3">
    <location>
        <begin position="364"/>
        <end position="382"/>
    </location>
</feature>
<reference evidence="5 6" key="1">
    <citation type="submission" date="2020-03" db="EMBL/GenBank/DDBJ databases">
        <title>Alteromonas ponticola sp. nov., isolated from seawater.</title>
        <authorList>
            <person name="Yoon J.-H."/>
            <person name="Kim Y.-O."/>
        </authorList>
    </citation>
    <scope>NUCLEOTIDE SEQUENCE [LARGE SCALE GENOMIC DNA]</scope>
    <source>
        <strain evidence="5 6">MYP5</strain>
    </source>
</reference>
<evidence type="ECO:0000313" key="6">
    <source>
        <dbReference type="Proteomes" id="UP000709336"/>
    </source>
</evidence>
<protein>
    <recommendedName>
        <fullName evidence="1">diguanylate cyclase</fullName>
        <ecNumber evidence="1">2.7.7.65</ecNumber>
    </recommendedName>
</protein>
<dbReference type="SUPFAM" id="SSF48452">
    <property type="entry name" value="TPR-like"/>
    <property type="match status" value="1"/>
</dbReference>
<dbReference type="EC" id="2.7.7.65" evidence="1"/>
<feature type="domain" description="GGDEF" evidence="4">
    <location>
        <begin position="424"/>
        <end position="557"/>
    </location>
</feature>
<evidence type="ECO:0000256" key="1">
    <source>
        <dbReference type="ARBA" id="ARBA00012528"/>
    </source>
</evidence>
<dbReference type="PANTHER" id="PTHR45138">
    <property type="entry name" value="REGULATORY COMPONENTS OF SENSORY TRANSDUCTION SYSTEM"/>
    <property type="match status" value="1"/>
</dbReference>
<dbReference type="PANTHER" id="PTHR45138:SF9">
    <property type="entry name" value="DIGUANYLATE CYCLASE DGCM-RELATED"/>
    <property type="match status" value="1"/>
</dbReference>
<name>A0ABX1R0L8_9ALTE</name>
<dbReference type="InterPro" id="IPR050469">
    <property type="entry name" value="Diguanylate_Cyclase"/>
</dbReference>
<dbReference type="CDD" id="cd01949">
    <property type="entry name" value="GGDEF"/>
    <property type="match status" value="1"/>
</dbReference>